<proteinExistence type="predicted"/>
<evidence type="ECO:0000313" key="2">
    <source>
        <dbReference type="Proteomes" id="UP000887564"/>
    </source>
</evidence>
<dbReference type="Proteomes" id="UP000887564">
    <property type="component" value="Unplaced"/>
</dbReference>
<reference evidence="3" key="1">
    <citation type="submission" date="2022-11" db="UniProtKB">
        <authorList>
            <consortium name="WormBaseParasite"/>
        </authorList>
    </citation>
    <scope>IDENTIFICATION</scope>
</reference>
<evidence type="ECO:0000256" key="1">
    <source>
        <dbReference type="SAM" id="MobiDB-lite"/>
    </source>
</evidence>
<sequence>MPGLAATPNRESAVREPSFEHREEEIEQFKPHPAAEPIKLPDFNPAALNRQPQIASDVMTVLNATGANPVEEMLKRVSTSEDDEEQDWSEEPQNISQHVAQVGGVL</sequence>
<accession>A0A914R994</accession>
<feature type="compositionally biased region" description="Basic and acidic residues" evidence="1">
    <location>
        <begin position="12"/>
        <end position="30"/>
    </location>
</feature>
<feature type="region of interest" description="Disordered" evidence="1">
    <location>
        <begin position="1"/>
        <end position="42"/>
    </location>
</feature>
<dbReference type="WBParaSite" id="PEQ_0000303201-mRNA-1">
    <property type="protein sequence ID" value="PEQ_0000303201-mRNA-1"/>
    <property type="gene ID" value="PEQ_0000303201"/>
</dbReference>
<evidence type="ECO:0000313" key="3">
    <source>
        <dbReference type="WBParaSite" id="PEQ_0000303201-mRNA-1"/>
    </source>
</evidence>
<protein>
    <submittedName>
        <fullName evidence="3">Uncharacterized protein</fullName>
    </submittedName>
</protein>
<organism evidence="2 3">
    <name type="scientific">Parascaris equorum</name>
    <name type="common">Equine roundworm</name>
    <dbReference type="NCBI Taxonomy" id="6256"/>
    <lineage>
        <taxon>Eukaryota</taxon>
        <taxon>Metazoa</taxon>
        <taxon>Ecdysozoa</taxon>
        <taxon>Nematoda</taxon>
        <taxon>Chromadorea</taxon>
        <taxon>Rhabditida</taxon>
        <taxon>Spirurina</taxon>
        <taxon>Ascaridomorpha</taxon>
        <taxon>Ascaridoidea</taxon>
        <taxon>Ascarididae</taxon>
        <taxon>Parascaris</taxon>
    </lineage>
</organism>
<feature type="region of interest" description="Disordered" evidence="1">
    <location>
        <begin position="76"/>
        <end position="106"/>
    </location>
</feature>
<feature type="compositionally biased region" description="Acidic residues" evidence="1">
    <location>
        <begin position="80"/>
        <end position="90"/>
    </location>
</feature>
<keyword evidence="2" id="KW-1185">Reference proteome</keyword>
<name>A0A914R994_PAREQ</name>
<dbReference type="AlphaFoldDB" id="A0A914R994"/>